<accession>A0ACC1RRD2</accession>
<evidence type="ECO:0000313" key="2">
    <source>
        <dbReference type="Proteomes" id="UP001148662"/>
    </source>
</evidence>
<name>A0ACC1RRD2_9APHY</name>
<protein>
    <submittedName>
        <fullName evidence="1">Uncharacterized protein</fullName>
    </submittedName>
</protein>
<dbReference type="Proteomes" id="UP001148662">
    <property type="component" value="Unassembled WGS sequence"/>
</dbReference>
<gene>
    <name evidence="1" type="ORF">NM688_g8581</name>
</gene>
<proteinExistence type="predicted"/>
<reference evidence="1" key="1">
    <citation type="submission" date="2022-07" db="EMBL/GenBank/DDBJ databases">
        <title>Genome Sequence of Phlebia brevispora.</title>
        <authorList>
            <person name="Buettner E."/>
        </authorList>
    </citation>
    <scope>NUCLEOTIDE SEQUENCE</scope>
    <source>
        <strain evidence="1">MPL23</strain>
    </source>
</reference>
<comment type="caution">
    <text evidence="1">The sequence shown here is derived from an EMBL/GenBank/DDBJ whole genome shotgun (WGS) entry which is preliminary data.</text>
</comment>
<keyword evidence="2" id="KW-1185">Reference proteome</keyword>
<evidence type="ECO:0000313" key="1">
    <source>
        <dbReference type="EMBL" id="KAJ3524332.1"/>
    </source>
</evidence>
<dbReference type="EMBL" id="JANHOG010002351">
    <property type="protein sequence ID" value="KAJ3524332.1"/>
    <property type="molecule type" value="Genomic_DNA"/>
</dbReference>
<sequence>MKYVKGLPETQKTQLDIIQAEIDKATLTQKLELLTLRNSYVAEQLRDVVLASERAASTRDDEVRRREALKRRKEELRQKRERLEDQVEGLKTKARRHSE</sequence>
<organism evidence="1 2">
    <name type="scientific">Phlebia brevispora</name>
    <dbReference type="NCBI Taxonomy" id="194682"/>
    <lineage>
        <taxon>Eukaryota</taxon>
        <taxon>Fungi</taxon>
        <taxon>Dikarya</taxon>
        <taxon>Basidiomycota</taxon>
        <taxon>Agaricomycotina</taxon>
        <taxon>Agaricomycetes</taxon>
        <taxon>Polyporales</taxon>
        <taxon>Meruliaceae</taxon>
        <taxon>Phlebia</taxon>
    </lineage>
</organism>